<proteinExistence type="predicted"/>
<reference evidence="1 2" key="1">
    <citation type="submission" date="2019-03" db="EMBL/GenBank/DDBJ databases">
        <title>Genomic Encyclopedia of Type Strains, Phase III (KMG-III): the genomes of soil and plant-associated and newly described type strains.</title>
        <authorList>
            <person name="Whitman W."/>
        </authorList>
    </citation>
    <scope>NUCLEOTIDE SEQUENCE [LARGE SCALE GENOMIC DNA]</scope>
    <source>
        <strain evidence="1 2">CECT 7972</strain>
    </source>
</reference>
<organism evidence="1 2">
    <name type="scientific">Listeria rocourtiae</name>
    <dbReference type="NCBI Taxonomy" id="647910"/>
    <lineage>
        <taxon>Bacteria</taxon>
        <taxon>Bacillati</taxon>
        <taxon>Bacillota</taxon>
        <taxon>Bacilli</taxon>
        <taxon>Bacillales</taxon>
        <taxon>Listeriaceae</taxon>
        <taxon>Listeria</taxon>
    </lineage>
</organism>
<dbReference type="Proteomes" id="UP000295558">
    <property type="component" value="Unassembled WGS sequence"/>
</dbReference>
<evidence type="ECO:0000313" key="2">
    <source>
        <dbReference type="Proteomes" id="UP000295558"/>
    </source>
</evidence>
<dbReference type="RefSeq" id="WP_051994072.1">
    <property type="nucleotide sequence ID" value="NZ_SNZK01000003.1"/>
</dbReference>
<comment type="caution">
    <text evidence="1">The sequence shown here is derived from an EMBL/GenBank/DDBJ whole genome shotgun (WGS) entry which is preliminary data.</text>
</comment>
<evidence type="ECO:0000313" key="1">
    <source>
        <dbReference type="EMBL" id="TDR53909.1"/>
    </source>
</evidence>
<dbReference type="EMBL" id="SNZK01000003">
    <property type="protein sequence ID" value="TDR53909.1"/>
    <property type="molecule type" value="Genomic_DNA"/>
</dbReference>
<dbReference type="STRING" id="1265846.PROCOU_01597"/>
<keyword evidence="2" id="KW-1185">Reference proteome</keyword>
<gene>
    <name evidence="1" type="ORF">DFP96_1033</name>
</gene>
<dbReference type="OrthoDB" id="2653040at2"/>
<name>A0A4R6ZP75_9LIST</name>
<dbReference type="AlphaFoldDB" id="A0A4R6ZP75"/>
<sequence length="109" mass="12510">MTHKFKCEAVREDRFIVELDEQYFDEAWFEHFREHFYNHSDLAEIAEFIASVITRLGTDTYIDGIGVPLLNGETPYGADSRTINAHVNIVATQEIGDQECGVLVWEVSQ</sequence>
<protein>
    <submittedName>
        <fullName evidence="1">Uncharacterized protein</fullName>
    </submittedName>
</protein>
<accession>A0A4R6ZP75</accession>